<dbReference type="SUPFAM" id="SSF103196">
    <property type="entry name" value="Roadblock/LC7 domain"/>
    <property type="match status" value="1"/>
</dbReference>
<dbReference type="OrthoDB" id="343907at2759"/>
<dbReference type="Gene3D" id="3.30.450.30">
    <property type="entry name" value="Dynein light chain 2a, cytoplasmic"/>
    <property type="match status" value="1"/>
</dbReference>
<dbReference type="GO" id="GO:0032008">
    <property type="term" value="P:positive regulation of TOR signaling"/>
    <property type="evidence" value="ECO:0007669"/>
    <property type="project" value="TreeGrafter"/>
</dbReference>
<name>A0A8H7BYU3_9FUNG</name>
<comment type="similarity">
    <text evidence="1">Belongs to the LAMTOR3 family.</text>
</comment>
<evidence type="ECO:0000256" key="1">
    <source>
        <dbReference type="ARBA" id="ARBA00005356"/>
    </source>
</evidence>
<dbReference type="Proteomes" id="UP000605846">
    <property type="component" value="Unassembled WGS sequence"/>
</dbReference>
<dbReference type="InterPro" id="IPR015019">
    <property type="entry name" value="LAMTOR3"/>
</dbReference>
<proteinExistence type="inferred from homology"/>
<dbReference type="PANTHER" id="PTHR13378:SF1">
    <property type="entry name" value="RAGULATOR COMPLEX PROTEIN LAMTOR3"/>
    <property type="match status" value="1"/>
</dbReference>
<keyword evidence="3" id="KW-1185">Reference proteome</keyword>
<sequence length="125" mass="13946">MTLEKTFEQLCDRFFLDGLKAAMVTDRDGVVILKRVSDDVSDKVMEPTISTTFAVANNQASKLGLKRNKCIVSMYDIYQVVQLEHNPLVITLIGDAAGNTGHYMNLGRKITEVTQPLVDALNERQ</sequence>
<dbReference type="GO" id="GO:0071986">
    <property type="term" value="C:Ragulator complex"/>
    <property type="evidence" value="ECO:0007669"/>
    <property type="project" value="TreeGrafter"/>
</dbReference>
<gene>
    <name evidence="2" type="ORF">EC973_000196</name>
</gene>
<reference evidence="2" key="1">
    <citation type="submission" date="2020-01" db="EMBL/GenBank/DDBJ databases">
        <title>Genome Sequencing of Three Apophysomyces-Like Fungal Strains Confirms a Novel Fungal Genus in the Mucoromycota with divergent Burkholderia-like Endosymbiotic Bacteria.</title>
        <authorList>
            <person name="Stajich J.E."/>
            <person name="Macias A.M."/>
            <person name="Carter-House D."/>
            <person name="Lovett B."/>
            <person name="Kasson L.R."/>
            <person name="Berry K."/>
            <person name="Grigoriev I."/>
            <person name="Chang Y."/>
            <person name="Spatafora J."/>
            <person name="Kasson M.T."/>
        </authorList>
    </citation>
    <scope>NUCLEOTIDE SEQUENCE</scope>
    <source>
        <strain evidence="2">NRRL A-21654</strain>
    </source>
</reference>
<evidence type="ECO:0000313" key="2">
    <source>
        <dbReference type="EMBL" id="KAF7731388.1"/>
    </source>
</evidence>
<organism evidence="2 3">
    <name type="scientific">Apophysomyces ossiformis</name>
    <dbReference type="NCBI Taxonomy" id="679940"/>
    <lineage>
        <taxon>Eukaryota</taxon>
        <taxon>Fungi</taxon>
        <taxon>Fungi incertae sedis</taxon>
        <taxon>Mucoromycota</taxon>
        <taxon>Mucoromycotina</taxon>
        <taxon>Mucoromycetes</taxon>
        <taxon>Mucorales</taxon>
        <taxon>Mucorineae</taxon>
        <taxon>Mucoraceae</taxon>
        <taxon>Apophysomyces</taxon>
    </lineage>
</organism>
<dbReference type="Pfam" id="PF08923">
    <property type="entry name" value="MAPKK1_Int"/>
    <property type="match status" value="1"/>
</dbReference>
<comment type="caution">
    <text evidence="2">The sequence shown here is derived from an EMBL/GenBank/DDBJ whole genome shotgun (WGS) entry which is preliminary data.</text>
</comment>
<dbReference type="AlphaFoldDB" id="A0A8H7BYU3"/>
<evidence type="ECO:0000313" key="3">
    <source>
        <dbReference type="Proteomes" id="UP000605846"/>
    </source>
</evidence>
<dbReference type="PANTHER" id="PTHR13378">
    <property type="entry name" value="REGULATOR COMPLEX PROTEIN LAMTOR3"/>
    <property type="match status" value="1"/>
</dbReference>
<dbReference type="GO" id="GO:0071230">
    <property type="term" value="P:cellular response to amino acid stimulus"/>
    <property type="evidence" value="ECO:0007669"/>
    <property type="project" value="TreeGrafter"/>
</dbReference>
<protein>
    <submittedName>
        <fullName evidence="2">Uncharacterized protein</fullName>
    </submittedName>
</protein>
<accession>A0A8H7BYU3</accession>
<dbReference type="SMART" id="SM01278">
    <property type="entry name" value="MAPKK1_Int"/>
    <property type="match status" value="1"/>
</dbReference>
<dbReference type="EMBL" id="JABAYA010000010">
    <property type="protein sequence ID" value="KAF7731388.1"/>
    <property type="molecule type" value="Genomic_DNA"/>
</dbReference>